<reference evidence="2 3" key="2">
    <citation type="submission" date="2019-01" db="EMBL/GenBank/DDBJ databases">
        <title>Tautonia sociabilis, a novel thermotolerant planctomycete of Isosphaeraceae family, isolated from a 4000 m deep subterranean habitat.</title>
        <authorList>
            <person name="Kovaleva O.L."/>
            <person name="Elcheninov A.G."/>
            <person name="Van Heerden E."/>
            <person name="Toshchakov S.V."/>
            <person name="Novikov A."/>
            <person name="Bonch-Osmolovskaya E.A."/>
            <person name="Kublanov I.V."/>
        </authorList>
    </citation>
    <scope>NUCLEOTIDE SEQUENCE [LARGE SCALE GENOMIC DNA]</scope>
    <source>
        <strain evidence="2 3">GM2012</strain>
    </source>
</reference>
<reference evidence="2 3" key="1">
    <citation type="submission" date="2018-12" db="EMBL/GenBank/DDBJ databases">
        <authorList>
            <person name="Toschakov S.V."/>
        </authorList>
    </citation>
    <scope>NUCLEOTIDE SEQUENCE [LARGE SCALE GENOMIC DNA]</scope>
    <source>
        <strain evidence="2 3">GM2012</strain>
    </source>
</reference>
<dbReference type="GO" id="GO:0004803">
    <property type="term" value="F:transposase activity"/>
    <property type="evidence" value="ECO:0007669"/>
    <property type="project" value="InterPro"/>
</dbReference>
<gene>
    <name evidence="2" type="ORF">TsocGM_22230</name>
</gene>
<dbReference type="InterPro" id="IPR002559">
    <property type="entry name" value="Transposase_11"/>
</dbReference>
<feature type="domain" description="Transposase IS4-like" evidence="1">
    <location>
        <begin position="35"/>
        <end position="232"/>
    </location>
</feature>
<accession>A0A432ME57</accession>
<comment type="caution">
    <text evidence="2">The sequence shown here is derived from an EMBL/GenBank/DDBJ whole genome shotgun (WGS) entry which is preliminary data.</text>
</comment>
<dbReference type="SUPFAM" id="SSF53098">
    <property type="entry name" value="Ribonuclease H-like"/>
    <property type="match status" value="1"/>
</dbReference>
<dbReference type="PANTHER" id="PTHR35404:SF8">
    <property type="entry name" value="TRANSPOSASE OF TN10"/>
    <property type="match status" value="1"/>
</dbReference>
<dbReference type="InterPro" id="IPR012337">
    <property type="entry name" value="RNaseH-like_sf"/>
</dbReference>
<proteinExistence type="predicted"/>
<dbReference type="Pfam" id="PF01609">
    <property type="entry name" value="DDE_Tnp_1"/>
    <property type="match status" value="1"/>
</dbReference>
<dbReference type="Proteomes" id="UP000280296">
    <property type="component" value="Unassembled WGS sequence"/>
</dbReference>
<dbReference type="PANTHER" id="PTHR35404">
    <property type="entry name" value="TRANSPOSASE OF TN10"/>
    <property type="match status" value="1"/>
</dbReference>
<dbReference type="GO" id="GO:0003677">
    <property type="term" value="F:DNA binding"/>
    <property type="evidence" value="ECO:0007669"/>
    <property type="project" value="InterPro"/>
</dbReference>
<evidence type="ECO:0000313" key="3">
    <source>
        <dbReference type="Proteomes" id="UP000280296"/>
    </source>
</evidence>
<keyword evidence="3" id="KW-1185">Reference proteome</keyword>
<dbReference type="GO" id="GO:0006313">
    <property type="term" value="P:DNA transposition"/>
    <property type="evidence" value="ECO:0007669"/>
    <property type="project" value="InterPro"/>
</dbReference>
<protein>
    <recommendedName>
        <fullName evidence="1">Transposase IS4-like domain-containing protein</fullName>
    </recommendedName>
</protein>
<evidence type="ECO:0000313" key="2">
    <source>
        <dbReference type="EMBL" id="RUL83428.1"/>
    </source>
</evidence>
<dbReference type="AlphaFoldDB" id="A0A432ME57"/>
<evidence type="ECO:0000259" key="1">
    <source>
        <dbReference type="Pfam" id="PF01609"/>
    </source>
</evidence>
<organism evidence="2 3">
    <name type="scientific">Tautonia sociabilis</name>
    <dbReference type="NCBI Taxonomy" id="2080755"/>
    <lineage>
        <taxon>Bacteria</taxon>
        <taxon>Pseudomonadati</taxon>
        <taxon>Planctomycetota</taxon>
        <taxon>Planctomycetia</taxon>
        <taxon>Isosphaerales</taxon>
        <taxon>Isosphaeraceae</taxon>
        <taxon>Tautonia</taxon>
    </lineage>
</organism>
<name>A0A432ME57_9BACT</name>
<sequence>MRRPPSTRWLNVLDGRQTIYRVKGVLRRTLTKKRLIVSLDWTEVRDFHGLMAAACIGGRAVPLLWASYPEGKLARSQNSLEEGLLRLLRTRIPESVPVLILADRGFGRAEWAAVCQELKFRYLVRIKPQVTIACARYRGVLSKDPVHKGMAHVLREVRYRKDARVTHHVVIRWQPGLPSKRDEPWYLMTDLQGRAEALRRLYGRRMSVEELFRDAKNRRNGLAIRNTRITKVERFDRFLLVLVCGAK</sequence>
<dbReference type="EMBL" id="RYZH01000060">
    <property type="protein sequence ID" value="RUL83428.1"/>
    <property type="molecule type" value="Genomic_DNA"/>
</dbReference>